<dbReference type="Gene3D" id="3.90.105.20">
    <property type="match status" value="1"/>
</dbReference>
<evidence type="ECO:0000256" key="4">
    <source>
        <dbReference type="ARBA" id="ARBA00022490"/>
    </source>
</evidence>
<dbReference type="Pfam" id="PF00466">
    <property type="entry name" value="Ribosomal_L10"/>
    <property type="match status" value="1"/>
</dbReference>
<dbReference type="InterPro" id="IPR040637">
    <property type="entry name" value="Ribosomal_uL10-like_insert"/>
</dbReference>
<dbReference type="EMBL" id="CAJPDT010000004">
    <property type="protein sequence ID" value="CAF9908372.1"/>
    <property type="molecule type" value="Genomic_DNA"/>
</dbReference>
<comment type="caution">
    <text evidence="9">The sequence shown here is derived from an EMBL/GenBank/DDBJ whole genome shotgun (WGS) entry which is preliminary data.</text>
</comment>
<comment type="function">
    <text evidence="1 6">Component of the ribosome assembly machinery. Nuclear paralog of the ribosomal protein P0, it binds pre-60S subunits at an early stage of assembly in the nucleolus, and is replaced by P0 in cytoplasmic pre-60S subunits and mature 80S ribosomes.</text>
</comment>
<comment type="subunit">
    <text evidence="3 6">Associates with the pre-60S ribosomal particle.</text>
</comment>
<dbReference type="Proteomes" id="UP000664534">
    <property type="component" value="Unassembled WGS sequence"/>
</dbReference>
<accession>A0A8H3EQH6</accession>
<dbReference type="AlphaFoldDB" id="A0A8H3EQH6"/>
<dbReference type="InterPro" id="IPR051742">
    <property type="entry name" value="Ribosome_Assembly_uL10"/>
</dbReference>
<evidence type="ECO:0000256" key="5">
    <source>
        <dbReference type="ARBA" id="ARBA00023242"/>
    </source>
</evidence>
<dbReference type="OrthoDB" id="10262308at2759"/>
<evidence type="ECO:0000256" key="6">
    <source>
        <dbReference type="RuleBase" id="RU364039"/>
    </source>
</evidence>
<dbReference type="SUPFAM" id="SSF160369">
    <property type="entry name" value="Ribosomal protein L10-like"/>
    <property type="match status" value="1"/>
</dbReference>
<dbReference type="PANTHER" id="PTHR45841">
    <property type="entry name" value="MRNA TURNOVER PROTEIN 4 MRTO4"/>
    <property type="match status" value="1"/>
</dbReference>
<comment type="similarity">
    <text evidence="2 6">Belongs to the universal ribosomal protein uL10 family.</text>
</comment>
<dbReference type="GO" id="GO:0005737">
    <property type="term" value="C:cytoplasm"/>
    <property type="evidence" value="ECO:0007669"/>
    <property type="project" value="UniProtKB-SubCell"/>
</dbReference>
<dbReference type="GO" id="GO:0003723">
    <property type="term" value="F:RNA binding"/>
    <property type="evidence" value="ECO:0007669"/>
    <property type="project" value="TreeGrafter"/>
</dbReference>
<evidence type="ECO:0000256" key="3">
    <source>
        <dbReference type="ARBA" id="ARBA00011117"/>
    </source>
</evidence>
<dbReference type="GO" id="GO:0006364">
    <property type="term" value="P:rRNA processing"/>
    <property type="evidence" value="ECO:0007669"/>
    <property type="project" value="TreeGrafter"/>
</dbReference>
<evidence type="ECO:0000256" key="1">
    <source>
        <dbReference type="ARBA" id="ARBA00004046"/>
    </source>
</evidence>
<dbReference type="GO" id="GO:0030687">
    <property type="term" value="C:preribosome, large subunit precursor"/>
    <property type="evidence" value="ECO:0007669"/>
    <property type="project" value="TreeGrafter"/>
</dbReference>
<organism evidence="9 10">
    <name type="scientific">Imshaugia aleurites</name>
    <dbReference type="NCBI Taxonomy" id="172621"/>
    <lineage>
        <taxon>Eukaryota</taxon>
        <taxon>Fungi</taxon>
        <taxon>Dikarya</taxon>
        <taxon>Ascomycota</taxon>
        <taxon>Pezizomycotina</taxon>
        <taxon>Lecanoromycetes</taxon>
        <taxon>OSLEUM clade</taxon>
        <taxon>Lecanoromycetidae</taxon>
        <taxon>Lecanorales</taxon>
        <taxon>Lecanorineae</taxon>
        <taxon>Parmeliaceae</taxon>
        <taxon>Imshaugia</taxon>
    </lineage>
</organism>
<evidence type="ECO:0000313" key="10">
    <source>
        <dbReference type="Proteomes" id="UP000664534"/>
    </source>
</evidence>
<dbReference type="CDD" id="cd05796">
    <property type="entry name" value="Ribosomal_P0_like"/>
    <property type="match status" value="1"/>
</dbReference>
<dbReference type="FunFam" id="3.90.105.20:FF:000003">
    <property type="entry name" value="Ribosome assembly factor mrt4"/>
    <property type="match status" value="1"/>
</dbReference>
<dbReference type="GO" id="GO:0000027">
    <property type="term" value="P:ribosomal large subunit assembly"/>
    <property type="evidence" value="ECO:0007669"/>
    <property type="project" value="InterPro"/>
</dbReference>
<keyword evidence="4 6" id="KW-0963">Cytoplasm</keyword>
<evidence type="ECO:0000256" key="2">
    <source>
        <dbReference type="ARBA" id="ARBA00008889"/>
    </source>
</evidence>
<reference evidence="9" key="1">
    <citation type="submission" date="2021-03" db="EMBL/GenBank/DDBJ databases">
        <authorList>
            <person name="Tagirdzhanova G."/>
        </authorList>
    </citation>
    <scope>NUCLEOTIDE SEQUENCE</scope>
</reference>
<keyword evidence="10" id="KW-1185">Reference proteome</keyword>
<dbReference type="PANTHER" id="PTHR45841:SF1">
    <property type="entry name" value="MRNA TURNOVER PROTEIN 4 HOMOLOG"/>
    <property type="match status" value="1"/>
</dbReference>
<dbReference type="Gene3D" id="3.30.70.1730">
    <property type="match status" value="1"/>
</dbReference>
<gene>
    <name evidence="9" type="primary">MRTO4</name>
    <name evidence="9" type="ORF">IMSHALPRED_006654</name>
</gene>
<feature type="region of interest" description="Disordered" evidence="7">
    <location>
        <begin position="234"/>
        <end position="257"/>
    </location>
</feature>
<feature type="domain" description="Large ribosomal subunit protein uL10-like insertion" evidence="8">
    <location>
        <begin position="125"/>
        <end position="207"/>
    </location>
</feature>
<feature type="compositionally biased region" description="Acidic residues" evidence="7">
    <location>
        <begin position="240"/>
        <end position="257"/>
    </location>
</feature>
<keyword evidence="6" id="KW-0690">Ribosome biogenesis</keyword>
<protein>
    <recommendedName>
        <fullName evidence="6">Ribosome assembly factor mrt4</fullName>
    </recommendedName>
</protein>
<evidence type="ECO:0000313" key="9">
    <source>
        <dbReference type="EMBL" id="CAF9908372.1"/>
    </source>
</evidence>
<proteinExistence type="inferred from homology"/>
<dbReference type="GO" id="GO:0000956">
    <property type="term" value="P:nuclear-transcribed mRNA catabolic process"/>
    <property type="evidence" value="ECO:0007669"/>
    <property type="project" value="TreeGrafter"/>
</dbReference>
<keyword evidence="5 6" id="KW-0539">Nucleus</keyword>
<dbReference type="Pfam" id="PF17777">
    <property type="entry name" value="RL10P_insert"/>
    <property type="match status" value="1"/>
</dbReference>
<dbReference type="GO" id="GO:0005730">
    <property type="term" value="C:nucleolus"/>
    <property type="evidence" value="ECO:0007669"/>
    <property type="project" value="UniProtKB-SubCell"/>
</dbReference>
<dbReference type="InterPro" id="IPR043141">
    <property type="entry name" value="Ribosomal_uL10-like_sf"/>
</dbReference>
<evidence type="ECO:0000256" key="7">
    <source>
        <dbReference type="SAM" id="MobiDB-lite"/>
    </source>
</evidence>
<dbReference type="InterPro" id="IPR043164">
    <property type="entry name" value="Ribosomal_uL10-like_insert_sf"/>
</dbReference>
<comment type="subcellular location">
    <subcellularLocation>
        <location evidence="6">Cytoplasm</location>
    </subcellularLocation>
    <subcellularLocation>
        <location evidence="6">Nucleus</location>
        <location evidence="6">Nucleolus</location>
    </subcellularLocation>
</comment>
<dbReference type="InterPro" id="IPR033867">
    <property type="entry name" value="Mrt4"/>
</dbReference>
<dbReference type="InterPro" id="IPR001790">
    <property type="entry name" value="Ribosomal_uL10"/>
</dbReference>
<name>A0A8H3EQH6_9LECA</name>
<sequence length="257" mass="28228">MPKSKRAKAVHMSKTSKKGKELTIRLHANVQACIPKYPYIYVFSVHNMRNTYLKDVRTQLSDSRLFFGKTKVMAVALGLTPASEPYPHTSLLTPYLRGSVGLLFSPRPLPAILSYFSTFLPLDYARAGSTASRTFVLPAGTLYSRGGELPEEDDVPLAHSVEPNLRKLGLPTRLVKGRVVLDGEYVVCREGEVLGSGQTALLKMFGVAMAEFRVGVEAYWERETGEVTVVGEGAEREVDGEGMDVEGEDAEDVEVEA</sequence>
<evidence type="ECO:0000259" key="8">
    <source>
        <dbReference type="Pfam" id="PF17777"/>
    </source>
</evidence>